<organism evidence="16 17">
    <name type="scientific">Pleurodeles waltl</name>
    <name type="common">Iberian ribbed newt</name>
    <dbReference type="NCBI Taxonomy" id="8319"/>
    <lineage>
        <taxon>Eukaryota</taxon>
        <taxon>Metazoa</taxon>
        <taxon>Chordata</taxon>
        <taxon>Craniata</taxon>
        <taxon>Vertebrata</taxon>
        <taxon>Euteleostomi</taxon>
        <taxon>Amphibia</taxon>
        <taxon>Batrachia</taxon>
        <taxon>Caudata</taxon>
        <taxon>Salamandroidea</taxon>
        <taxon>Salamandridae</taxon>
        <taxon>Pleurodelinae</taxon>
        <taxon>Pleurodeles</taxon>
    </lineage>
</organism>
<dbReference type="SUPFAM" id="SSF58069">
    <property type="entry name" value="Virus ectodomain"/>
    <property type="match status" value="1"/>
</dbReference>
<evidence type="ECO:0000256" key="5">
    <source>
        <dbReference type="ARBA" id="ARBA00022581"/>
    </source>
</evidence>
<evidence type="ECO:0000256" key="10">
    <source>
        <dbReference type="ARBA" id="ARBA00023139"/>
    </source>
</evidence>
<evidence type="ECO:0000256" key="2">
    <source>
        <dbReference type="ARBA" id="ARBA00004531"/>
    </source>
</evidence>
<comment type="subcellular location">
    <subcellularLocation>
        <location evidence="1">Host cell membrane</location>
        <topology evidence="1">Single-pass type I membrane protein</topology>
    </subcellularLocation>
    <subcellularLocation>
        <location evidence="2">Host endomembrane system</location>
        <topology evidence="2">Peripheral membrane protein</topology>
    </subcellularLocation>
    <subcellularLocation>
        <location evidence="3">Virion membrane</location>
        <topology evidence="3">Single-pass type I membrane protein</topology>
    </subcellularLocation>
</comment>
<keyword evidence="11" id="KW-1015">Disulfide bond</keyword>
<evidence type="ECO:0000256" key="4">
    <source>
        <dbReference type="ARBA" id="ARBA00022511"/>
    </source>
</evidence>
<feature type="transmembrane region" description="Helical" evidence="15">
    <location>
        <begin position="100"/>
        <end position="126"/>
    </location>
</feature>
<dbReference type="PANTHER" id="PTHR10424:SF81">
    <property type="entry name" value="ERVV2 PROTEIN"/>
    <property type="match status" value="1"/>
</dbReference>
<keyword evidence="5" id="KW-0945">Host-virus interaction</keyword>
<keyword evidence="13" id="KW-0449">Lipoprotein</keyword>
<accession>A0AAV7TQ05</accession>
<keyword evidence="6 15" id="KW-0812">Transmembrane</keyword>
<evidence type="ECO:0000256" key="6">
    <source>
        <dbReference type="ARBA" id="ARBA00022692"/>
    </source>
</evidence>
<evidence type="ECO:0000256" key="1">
    <source>
        <dbReference type="ARBA" id="ARBA00004402"/>
    </source>
</evidence>
<feature type="compositionally biased region" description="Polar residues" evidence="14">
    <location>
        <begin position="229"/>
        <end position="241"/>
    </location>
</feature>
<sequence length="251" mass="28147">MGAINSTRDGLNTKEKLRTLRLMVLQHRYVWDILTAMEGGVCRKIGSLCYTFVSANDAEKGSITNAIEDFNNIGNKMFDEGGAKADIFTNWFDFSWMPSWVSAILKMIVLVCGVLLLLCCAIQMIFHCVKKAGAKVECMNYAGTKQRNRDAEDTALLDIVELTVIIMHTLQPRTVTENETTSPRLPPGRFQSQEDPSVSVQPPKSALYSSLTDMSEGEYVELGDRLHSYTNDTPWMPQQDQGPAKYTERDC</sequence>
<keyword evidence="9 15" id="KW-0472">Membrane</keyword>
<keyword evidence="4" id="KW-1032">Host cell membrane</keyword>
<dbReference type="InterPro" id="IPR018154">
    <property type="entry name" value="TLV/ENV_coat_polyprotein"/>
</dbReference>
<keyword evidence="7" id="KW-1043">Host membrane</keyword>
<evidence type="ECO:0000256" key="9">
    <source>
        <dbReference type="ARBA" id="ARBA00023136"/>
    </source>
</evidence>
<keyword evidence="8 15" id="KW-1133">Transmembrane helix</keyword>
<protein>
    <submittedName>
        <fullName evidence="16">Uncharacterized protein</fullName>
    </submittedName>
</protein>
<evidence type="ECO:0000313" key="16">
    <source>
        <dbReference type="EMBL" id="KAJ1178289.1"/>
    </source>
</evidence>
<gene>
    <name evidence="16" type="ORF">NDU88_003536</name>
</gene>
<reference evidence="16" key="1">
    <citation type="journal article" date="2022" name="bioRxiv">
        <title>Sequencing and chromosome-scale assembly of the giantPleurodeles waltlgenome.</title>
        <authorList>
            <person name="Brown T."/>
            <person name="Elewa A."/>
            <person name="Iarovenko S."/>
            <person name="Subramanian E."/>
            <person name="Araus A.J."/>
            <person name="Petzold A."/>
            <person name="Susuki M."/>
            <person name="Suzuki K.-i.T."/>
            <person name="Hayashi T."/>
            <person name="Toyoda A."/>
            <person name="Oliveira C."/>
            <person name="Osipova E."/>
            <person name="Leigh N.D."/>
            <person name="Simon A."/>
            <person name="Yun M.H."/>
        </authorList>
    </citation>
    <scope>NUCLEOTIDE SEQUENCE</scope>
    <source>
        <strain evidence="16">20211129_DDA</strain>
        <tissue evidence="16">Liver</tissue>
    </source>
</reference>
<evidence type="ECO:0000313" key="17">
    <source>
        <dbReference type="Proteomes" id="UP001066276"/>
    </source>
</evidence>
<evidence type="ECO:0000256" key="14">
    <source>
        <dbReference type="SAM" id="MobiDB-lite"/>
    </source>
</evidence>
<proteinExistence type="predicted"/>
<dbReference type="PANTHER" id="PTHR10424">
    <property type="entry name" value="VIRAL ENVELOPE PROTEIN"/>
    <property type="match status" value="1"/>
</dbReference>
<dbReference type="Proteomes" id="UP001066276">
    <property type="component" value="Chromosome 3_2"/>
</dbReference>
<evidence type="ECO:0000256" key="7">
    <source>
        <dbReference type="ARBA" id="ARBA00022870"/>
    </source>
</evidence>
<evidence type="ECO:0000256" key="15">
    <source>
        <dbReference type="SAM" id="Phobius"/>
    </source>
</evidence>
<keyword evidence="10" id="KW-0564">Palmitate</keyword>
<feature type="compositionally biased region" description="Polar residues" evidence="14">
    <location>
        <begin position="190"/>
        <end position="205"/>
    </location>
</feature>
<dbReference type="EMBL" id="JANPWB010000006">
    <property type="protein sequence ID" value="KAJ1178289.1"/>
    <property type="molecule type" value="Genomic_DNA"/>
</dbReference>
<keyword evidence="17" id="KW-1185">Reference proteome</keyword>
<evidence type="ECO:0000256" key="8">
    <source>
        <dbReference type="ARBA" id="ARBA00022989"/>
    </source>
</evidence>
<comment type="caution">
    <text evidence="16">The sequence shown here is derived from an EMBL/GenBank/DDBJ whole genome shotgun (WGS) entry which is preliminary data.</text>
</comment>
<evidence type="ECO:0000256" key="11">
    <source>
        <dbReference type="ARBA" id="ARBA00023157"/>
    </source>
</evidence>
<name>A0AAV7TQ05_PLEWA</name>
<keyword evidence="12" id="KW-0325">Glycoprotein</keyword>
<feature type="region of interest" description="Disordered" evidence="14">
    <location>
        <begin position="229"/>
        <end position="251"/>
    </location>
</feature>
<evidence type="ECO:0000256" key="13">
    <source>
        <dbReference type="ARBA" id="ARBA00023288"/>
    </source>
</evidence>
<evidence type="ECO:0000256" key="3">
    <source>
        <dbReference type="ARBA" id="ARBA00004563"/>
    </source>
</evidence>
<evidence type="ECO:0000256" key="12">
    <source>
        <dbReference type="ARBA" id="ARBA00023180"/>
    </source>
</evidence>
<dbReference type="Gene3D" id="1.10.287.210">
    <property type="match status" value="1"/>
</dbReference>
<dbReference type="AlphaFoldDB" id="A0AAV7TQ05"/>
<feature type="region of interest" description="Disordered" evidence="14">
    <location>
        <begin position="175"/>
        <end position="205"/>
    </location>
</feature>